<keyword evidence="7" id="KW-1185">Reference proteome</keyword>
<evidence type="ECO:0000256" key="1">
    <source>
        <dbReference type="ARBA" id="ARBA00023015"/>
    </source>
</evidence>
<evidence type="ECO:0000313" key="6">
    <source>
        <dbReference type="EMBL" id="KJC64632.1"/>
    </source>
</evidence>
<evidence type="ECO:0000313" key="7">
    <source>
        <dbReference type="Proteomes" id="UP000032503"/>
    </source>
</evidence>
<dbReference type="PANTHER" id="PTHR30146">
    <property type="entry name" value="LACI-RELATED TRANSCRIPTIONAL REPRESSOR"/>
    <property type="match status" value="1"/>
</dbReference>
<dbReference type="CDD" id="cd01574">
    <property type="entry name" value="PBP1_LacI"/>
    <property type="match status" value="1"/>
</dbReference>
<gene>
    <name evidence="6" type="ORF">TZ00_09845</name>
</gene>
<name>A0ABR5CG84_9MICO</name>
<dbReference type="Proteomes" id="UP000032503">
    <property type="component" value="Unassembled WGS sequence"/>
</dbReference>
<dbReference type="PROSITE" id="PS50932">
    <property type="entry name" value="HTH_LACI_2"/>
    <property type="match status" value="1"/>
</dbReference>
<comment type="caution">
    <text evidence="6">The sequence shown here is derived from an EMBL/GenBank/DDBJ whole genome shotgun (WGS) entry which is preliminary data.</text>
</comment>
<dbReference type="SUPFAM" id="SSF53822">
    <property type="entry name" value="Periplasmic binding protein-like I"/>
    <property type="match status" value="1"/>
</dbReference>
<dbReference type="InterPro" id="IPR010982">
    <property type="entry name" value="Lambda_DNA-bd_dom_sf"/>
</dbReference>
<dbReference type="Pfam" id="PF00356">
    <property type="entry name" value="LacI"/>
    <property type="match status" value="1"/>
</dbReference>
<keyword evidence="3" id="KW-0804">Transcription</keyword>
<keyword evidence="2" id="KW-0238">DNA-binding</keyword>
<evidence type="ECO:0000256" key="2">
    <source>
        <dbReference type="ARBA" id="ARBA00023125"/>
    </source>
</evidence>
<feature type="region of interest" description="Disordered" evidence="4">
    <location>
        <begin position="311"/>
        <end position="335"/>
    </location>
</feature>
<dbReference type="Pfam" id="PF13377">
    <property type="entry name" value="Peripla_BP_3"/>
    <property type="match status" value="1"/>
</dbReference>
<keyword evidence="1" id="KW-0805">Transcription regulation</keyword>
<proteinExistence type="predicted"/>
<dbReference type="Gene3D" id="1.10.260.40">
    <property type="entry name" value="lambda repressor-like DNA-binding domains"/>
    <property type="match status" value="1"/>
</dbReference>
<dbReference type="InterPro" id="IPR028082">
    <property type="entry name" value="Peripla_BP_I"/>
</dbReference>
<dbReference type="CDD" id="cd01392">
    <property type="entry name" value="HTH_LacI"/>
    <property type="match status" value="1"/>
</dbReference>
<reference evidence="6 7" key="1">
    <citation type="journal article" date="2001" name="Int. J. Syst. Evol. Microbiol.">
        <title>Agreia bicolorata gen. nov., sp. nov., to accommodate actinobacteria isolated from narrow reed grass infected by the nematode Heteroanguina graminophila.</title>
        <authorList>
            <person name="Evtushenko L.I."/>
            <person name="Dorofeeva L.V."/>
            <person name="Dobrovolskaya T.G."/>
            <person name="Streshinskaya G.M."/>
            <person name="Subbotin S.A."/>
            <person name="Tiedje J.M."/>
        </authorList>
    </citation>
    <scope>NUCLEOTIDE SEQUENCE [LARGE SCALE GENOMIC DNA]</scope>
    <source>
        <strain evidence="6 7">VKM Ac-1804</strain>
    </source>
</reference>
<dbReference type="PANTHER" id="PTHR30146:SF153">
    <property type="entry name" value="LACTOSE OPERON REPRESSOR"/>
    <property type="match status" value="1"/>
</dbReference>
<dbReference type="SUPFAM" id="SSF47413">
    <property type="entry name" value="lambda repressor-like DNA-binding domains"/>
    <property type="match status" value="1"/>
</dbReference>
<dbReference type="Gene3D" id="3.40.50.2300">
    <property type="match status" value="2"/>
</dbReference>
<dbReference type="InterPro" id="IPR000843">
    <property type="entry name" value="HTH_LacI"/>
</dbReference>
<protein>
    <recommendedName>
        <fullName evidence="5">HTH lacI-type domain-containing protein</fullName>
    </recommendedName>
</protein>
<evidence type="ECO:0000256" key="3">
    <source>
        <dbReference type="ARBA" id="ARBA00023163"/>
    </source>
</evidence>
<evidence type="ECO:0000256" key="4">
    <source>
        <dbReference type="SAM" id="MobiDB-lite"/>
    </source>
</evidence>
<evidence type="ECO:0000259" key="5">
    <source>
        <dbReference type="PROSITE" id="PS50932"/>
    </source>
</evidence>
<accession>A0ABR5CG84</accession>
<dbReference type="InterPro" id="IPR046335">
    <property type="entry name" value="LacI/GalR-like_sensor"/>
</dbReference>
<dbReference type="SMART" id="SM00354">
    <property type="entry name" value="HTH_LACI"/>
    <property type="match status" value="1"/>
</dbReference>
<dbReference type="EMBL" id="JYFC01000003">
    <property type="protein sequence ID" value="KJC64632.1"/>
    <property type="molecule type" value="Genomic_DNA"/>
</dbReference>
<organism evidence="6 7">
    <name type="scientific">Agreia bicolorata</name>
    <dbReference type="NCBI Taxonomy" id="110935"/>
    <lineage>
        <taxon>Bacteria</taxon>
        <taxon>Bacillati</taxon>
        <taxon>Actinomycetota</taxon>
        <taxon>Actinomycetes</taxon>
        <taxon>Micrococcales</taxon>
        <taxon>Microbacteriaceae</taxon>
        <taxon>Agreia</taxon>
    </lineage>
</organism>
<dbReference type="RefSeq" id="WP_044441199.1">
    <property type="nucleotide sequence ID" value="NZ_FUYG01000005.1"/>
</dbReference>
<sequence length="335" mass="35680">MKSATIYDVAERAGVSHITVSRHLNGFEGIRPGTRQRIELAIEELKYTPNLAGRHLRLQKIDRIGYIVDRLSEAGPARAAYGAIEAARASGYILDIVSTNGSDEKSIADAIDIVTRERVAGMVLSVQTEAARAVLGRRKFTVPVVHDFDLHIEDSDTTVNEWVGHVAADHLLANGHRNFFYLTGPSSWTASKTRAEAFASAVQQAGGSVVSTVEGDWSARSGYEAASRLIKDGIRGVTAIAAANDGMAFGVLSALSSAGIAVPHDMSVMGVDDQAEAAYAICPLTTVKLDFAFEGQYVIAKLIAQIEKTTSASAPSRIPRPPLVVRASTGPPPTQ</sequence>
<feature type="domain" description="HTH lacI-type" evidence="5">
    <location>
        <begin position="4"/>
        <end position="58"/>
    </location>
</feature>